<dbReference type="EMBL" id="KK207689">
    <property type="protein sequence ID" value="EZF57391.1"/>
    <property type="molecule type" value="Genomic_DNA"/>
</dbReference>
<proteinExistence type="predicted"/>
<sequence length="106" mass="11603">MLLVDSVYTATQASLTPYSPGSVPKGSMRDKALRLLCPNINNIYLSENDTLYSSTSIHGKCDFLYTQPVFTHLAPRHDSVRESSDCNSCGLSVAQNDIGSTTRRTT</sequence>
<reference evidence="1" key="1">
    <citation type="submission" date="2014-02" db="EMBL/GenBank/DDBJ databases">
        <title>The Genome Sequence of Trichophyton rubrum (morphotype fischeri) CBS 288.86.</title>
        <authorList>
            <consortium name="The Broad Institute Genomics Platform"/>
            <person name="Cuomo C.A."/>
            <person name="White T.C."/>
            <person name="Graser Y."/>
            <person name="Martinez-Rossi N."/>
            <person name="Heitman J."/>
            <person name="Young S.K."/>
            <person name="Zeng Q."/>
            <person name="Gargeya S."/>
            <person name="Abouelleil A."/>
            <person name="Alvarado L."/>
            <person name="Chapman S.B."/>
            <person name="Gainer-Dewar J."/>
            <person name="Goldberg J."/>
            <person name="Griggs A."/>
            <person name="Gujja S."/>
            <person name="Hansen M."/>
            <person name="Howarth C."/>
            <person name="Imamovic A."/>
            <person name="Larimer J."/>
            <person name="Martinez D."/>
            <person name="Murphy C."/>
            <person name="Pearson M.D."/>
            <person name="Persinoti G."/>
            <person name="Poon T."/>
            <person name="Priest M."/>
            <person name="Roberts A.D."/>
            <person name="Saif S."/>
            <person name="Shea T.D."/>
            <person name="Sykes S.N."/>
            <person name="Wortman J."/>
            <person name="Nusbaum C."/>
            <person name="Birren B."/>
        </authorList>
    </citation>
    <scope>NUCLEOTIDE SEQUENCE [LARGE SCALE GENOMIC DNA]</scope>
    <source>
        <strain evidence="1">CBS 288.86</strain>
    </source>
</reference>
<gene>
    <name evidence="1" type="ORF">H103_00315</name>
</gene>
<evidence type="ECO:0000313" key="1">
    <source>
        <dbReference type="EMBL" id="EZF57391.1"/>
    </source>
</evidence>
<protein>
    <submittedName>
        <fullName evidence="1">Uncharacterized protein</fullName>
    </submittedName>
</protein>
<organism evidence="1">
    <name type="scientific">Trichophyton rubrum CBS 288.86</name>
    <dbReference type="NCBI Taxonomy" id="1215330"/>
    <lineage>
        <taxon>Eukaryota</taxon>
        <taxon>Fungi</taxon>
        <taxon>Dikarya</taxon>
        <taxon>Ascomycota</taxon>
        <taxon>Pezizomycotina</taxon>
        <taxon>Eurotiomycetes</taxon>
        <taxon>Eurotiomycetidae</taxon>
        <taxon>Onygenales</taxon>
        <taxon>Arthrodermataceae</taxon>
        <taxon>Trichophyton</taxon>
    </lineage>
</organism>
<dbReference type="HOGENOM" id="CLU_2225070_0_0_1"/>
<dbReference type="AlphaFoldDB" id="A0A022WGY3"/>
<name>A0A022WGY3_TRIRU</name>
<accession>A0A022WGY3</accession>
<dbReference type="Proteomes" id="UP000023758">
    <property type="component" value="Unassembled WGS sequence"/>
</dbReference>